<evidence type="ECO:0000313" key="2">
    <source>
        <dbReference type="EMBL" id="MCS2609287.1"/>
    </source>
</evidence>
<dbReference type="EMBL" id="JAJISC010000003">
    <property type="protein sequence ID" value="MCS2609287.1"/>
    <property type="molecule type" value="Genomic_DNA"/>
</dbReference>
<reference evidence="2" key="1">
    <citation type="submission" date="2021-11" db="EMBL/GenBank/DDBJ databases">
        <title>Halomonas sp., isolated from a coastal aquaculture zone in Dongshan Bay.</title>
        <authorList>
            <person name="Lin W."/>
        </authorList>
    </citation>
    <scope>NUCLEOTIDE SEQUENCE</scope>
    <source>
        <strain evidence="2">Yzlin-01</strain>
    </source>
</reference>
<sequence length="151" mass="16839">MKIPTDLEILNTIYRMYYSDFSAFERGDGSRASKIYVPIDCKEIAGRLKVDPDIVFGRLYYHLEKRYGYKKDDGSNVHFFAFKVGSDSKCVNFPLMTSVLAGLRQEKRKFWIGTAIAVLALIVSTVSLTVSVTQSAGSNKPMHPTAEAAAD</sequence>
<evidence type="ECO:0000313" key="3">
    <source>
        <dbReference type="Proteomes" id="UP001165542"/>
    </source>
</evidence>
<evidence type="ECO:0000256" key="1">
    <source>
        <dbReference type="SAM" id="Phobius"/>
    </source>
</evidence>
<name>A0ABT2ECI1_9GAMM</name>
<accession>A0ABT2ECI1</accession>
<comment type="caution">
    <text evidence="2">The sequence shown here is derived from an EMBL/GenBank/DDBJ whole genome shotgun (WGS) entry which is preliminary data.</text>
</comment>
<dbReference type="Proteomes" id="UP001165542">
    <property type="component" value="Unassembled WGS sequence"/>
</dbReference>
<keyword evidence="1" id="KW-1133">Transmembrane helix</keyword>
<dbReference type="RefSeq" id="WP_259035793.1">
    <property type="nucleotide sequence ID" value="NZ_JAJISC010000003.1"/>
</dbReference>
<protein>
    <submittedName>
        <fullName evidence="2">Uncharacterized protein</fullName>
    </submittedName>
</protein>
<keyword evidence="1" id="KW-0812">Transmembrane</keyword>
<proteinExistence type="predicted"/>
<organism evidence="2 3">
    <name type="scientific">Halomonas dongshanensis</name>
    <dbReference type="NCBI Taxonomy" id="2890835"/>
    <lineage>
        <taxon>Bacteria</taxon>
        <taxon>Pseudomonadati</taxon>
        <taxon>Pseudomonadota</taxon>
        <taxon>Gammaproteobacteria</taxon>
        <taxon>Oceanospirillales</taxon>
        <taxon>Halomonadaceae</taxon>
        <taxon>Halomonas</taxon>
    </lineage>
</organism>
<gene>
    <name evidence="2" type="ORF">LLY24_08150</name>
</gene>
<keyword evidence="3" id="KW-1185">Reference proteome</keyword>
<keyword evidence="1" id="KW-0472">Membrane</keyword>
<feature type="transmembrane region" description="Helical" evidence="1">
    <location>
        <begin position="110"/>
        <end position="132"/>
    </location>
</feature>